<accession>A0A4S3PMV6</accession>
<dbReference type="Proteomes" id="UP000306477">
    <property type="component" value="Unassembled WGS sequence"/>
</dbReference>
<dbReference type="InterPro" id="IPR016181">
    <property type="entry name" value="Acyl_CoA_acyltransferase"/>
</dbReference>
<gene>
    <name evidence="2" type="ORF">E1I69_17225</name>
</gene>
<feature type="domain" description="N-acetyltransferase" evidence="1">
    <location>
        <begin position="3"/>
        <end position="159"/>
    </location>
</feature>
<evidence type="ECO:0000259" key="1">
    <source>
        <dbReference type="PROSITE" id="PS51186"/>
    </source>
</evidence>
<dbReference type="AlphaFoldDB" id="A0A4S3PMV6"/>
<dbReference type="RefSeq" id="WP_136380804.1">
    <property type="nucleotide sequence ID" value="NZ_SLUB01000038.1"/>
</dbReference>
<comment type="caution">
    <text evidence="2">The sequence shown here is derived from an EMBL/GenBank/DDBJ whole genome shotgun (WGS) entry which is preliminary data.</text>
</comment>
<dbReference type="SUPFAM" id="SSF55729">
    <property type="entry name" value="Acyl-CoA N-acyltransferases (Nat)"/>
    <property type="match status" value="1"/>
</dbReference>
<proteinExistence type="predicted"/>
<sequence length="339" mass="39327">MTYEFRKLDESYHHQLLQLSKETNTGGDLFYVDRSPHFFSLSEEFGVTRHFGLFREKKLIGCVAVSEQMRVLNQKCQNVYYINDLRIHPDYHRTFAFYRLAEYLLSYYQNEGTVKWMFSTVLDSNTNKASMTKGDGLLPGGAEMGRTIHIGVPMFLKYRNAGLAISEVDGEEAWGIYKKLARTQSFAPCGKQMFLKNNGVFLGIKDDNEECLAICKLVDQSNARKLRLSSKLPFSFRIVNLFCRTANCPPLPNQDEAFRQGYLAFFAAKEKRQDYQKEFISYIQNKFKQKYSYLFFGVSSEEAQYFRNNPFYIKLSSTTFAYGDIPANLSMDFHELTLI</sequence>
<dbReference type="PROSITE" id="PS51186">
    <property type="entry name" value="GNAT"/>
    <property type="match status" value="1"/>
</dbReference>
<dbReference type="Pfam" id="PF00583">
    <property type="entry name" value="Acetyltransf_1"/>
    <property type="match status" value="1"/>
</dbReference>
<evidence type="ECO:0000313" key="2">
    <source>
        <dbReference type="EMBL" id="THE10881.1"/>
    </source>
</evidence>
<dbReference type="OrthoDB" id="2778499at2"/>
<evidence type="ECO:0000313" key="3">
    <source>
        <dbReference type="Proteomes" id="UP000306477"/>
    </source>
</evidence>
<keyword evidence="3" id="KW-1185">Reference proteome</keyword>
<dbReference type="GO" id="GO:0016747">
    <property type="term" value="F:acyltransferase activity, transferring groups other than amino-acyl groups"/>
    <property type="evidence" value="ECO:0007669"/>
    <property type="project" value="InterPro"/>
</dbReference>
<protein>
    <recommendedName>
        <fullName evidence="1">N-acetyltransferase domain-containing protein</fullName>
    </recommendedName>
</protein>
<name>A0A4S3PMV6_9BACI</name>
<dbReference type="InterPro" id="IPR000182">
    <property type="entry name" value="GNAT_dom"/>
</dbReference>
<organism evidence="2 3">
    <name type="scientific">Bacillus timonensis</name>
    <dbReference type="NCBI Taxonomy" id="1033734"/>
    <lineage>
        <taxon>Bacteria</taxon>
        <taxon>Bacillati</taxon>
        <taxon>Bacillota</taxon>
        <taxon>Bacilli</taxon>
        <taxon>Bacillales</taxon>
        <taxon>Bacillaceae</taxon>
        <taxon>Bacillus</taxon>
    </lineage>
</organism>
<reference evidence="2 3" key="1">
    <citation type="journal article" date="2019" name="Indoor Air">
        <title>Impacts of indoor surface finishes on bacterial viability.</title>
        <authorList>
            <person name="Hu J."/>
            <person name="Maamar S.B."/>
            <person name="Glawe A.J."/>
            <person name="Gottel N."/>
            <person name="Gilbert J.A."/>
            <person name="Hartmann E.M."/>
        </authorList>
    </citation>
    <scope>NUCLEOTIDE SEQUENCE [LARGE SCALE GENOMIC DNA]</scope>
    <source>
        <strain evidence="2 3">AF060A6</strain>
    </source>
</reference>
<dbReference type="STRING" id="1033734.GCA_000285535_01463"/>
<dbReference type="EMBL" id="SLUB01000038">
    <property type="protein sequence ID" value="THE10881.1"/>
    <property type="molecule type" value="Genomic_DNA"/>
</dbReference>